<dbReference type="PROSITE" id="PS51746">
    <property type="entry name" value="PPM_2"/>
    <property type="match status" value="1"/>
</dbReference>
<evidence type="ECO:0000313" key="15">
    <source>
        <dbReference type="Proteomes" id="UP000290289"/>
    </source>
</evidence>
<protein>
    <recommendedName>
        <fullName evidence="4">protein-serine/threonine phosphatase</fullName>
        <ecNumber evidence="4">3.1.3.16</ecNumber>
    </recommendedName>
</protein>
<dbReference type="EMBL" id="RDQH01000342">
    <property type="protein sequence ID" value="RXH70190.1"/>
    <property type="molecule type" value="Genomic_DNA"/>
</dbReference>
<dbReference type="PANTHER" id="PTHR47992">
    <property type="entry name" value="PROTEIN PHOSPHATASE"/>
    <property type="match status" value="1"/>
</dbReference>
<dbReference type="EC" id="3.1.3.16" evidence="4"/>
<evidence type="ECO:0000256" key="4">
    <source>
        <dbReference type="ARBA" id="ARBA00013081"/>
    </source>
</evidence>
<reference evidence="14 15" key="1">
    <citation type="submission" date="2018-10" db="EMBL/GenBank/DDBJ databases">
        <title>A high-quality apple genome assembly.</title>
        <authorList>
            <person name="Hu J."/>
        </authorList>
    </citation>
    <scope>NUCLEOTIDE SEQUENCE [LARGE SCALE GENOMIC DNA]</scope>
    <source>
        <strain evidence="15">cv. HFTH1</strain>
        <tissue evidence="14">Young leaf</tissue>
    </source>
</reference>
<feature type="compositionally biased region" description="Polar residues" evidence="12">
    <location>
        <begin position="1"/>
        <end position="10"/>
    </location>
</feature>
<dbReference type="Proteomes" id="UP000290289">
    <property type="component" value="Chromosome 16"/>
</dbReference>
<dbReference type="Gene3D" id="3.40.50.1000">
    <property type="entry name" value="HAD superfamily/HAD-like"/>
    <property type="match status" value="1"/>
</dbReference>
<comment type="catalytic activity">
    <reaction evidence="10">
        <text>O-phospho-L-seryl-[protein] + H2O = L-seryl-[protein] + phosphate</text>
        <dbReference type="Rhea" id="RHEA:20629"/>
        <dbReference type="Rhea" id="RHEA-COMP:9863"/>
        <dbReference type="Rhea" id="RHEA-COMP:11604"/>
        <dbReference type="ChEBI" id="CHEBI:15377"/>
        <dbReference type="ChEBI" id="CHEBI:29999"/>
        <dbReference type="ChEBI" id="CHEBI:43474"/>
        <dbReference type="ChEBI" id="CHEBI:83421"/>
        <dbReference type="EC" id="3.1.3.16"/>
    </reaction>
</comment>
<keyword evidence="15" id="KW-1185">Reference proteome</keyword>
<evidence type="ECO:0000313" key="14">
    <source>
        <dbReference type="EMBL" id="RXH70190.1"/>
    </source>
</evidence>
<keyword evidence="7" id="KW-0460">Magnesium</keyword>
<comment type="cofactor">
    <cofactor evidence="1">
        <name>Mn(2+)</name>
        <dbReference type="ChEBI" id="CHEBI:29035"/>
    </cofactor>
</comment>
<evidence type="ECO:0000256" key="5">
    <source>
        <dbReference type="ARBA" id="ARBA00022723"/>
    </source>
</evidence>
<proteinExistence type="inferred from homology"/>
<keyword evidence="9" id="KW-0464">Manganese</keyword>
<comment type="caution">
    <text evidence="14">The sequence shown here is derived from an EMBL/GenBank/DDBJ whole genome shotgun (WGS) entry which is preliminary data.</text>
</comment>
<evidence type="ECO:0000256" key="6">
    <source>
        <dbReference type="ARBA" id="ARBA00022801"/>
    </source>
</evidence>
<gene>
    <name evidence="14" type="ORF">DVH24_007446</name>
</gene>
<sequence>MGLTVHTSSPKRVASPSWASGKDRGEVVMASGDRRQHHNMVPLAALISRELKSEKMEKPTVRYGHAAQSRKGEDYFLIKTDGQRVPGNSSSAFSAFAIFDGHNGNAAAVYTRENLLKHVLGAIPRGLGREEWLQALPRALVAGFVKTDKDFQSRGETSGTTATFVIVDGWTVTVASVGDSRCILDTQGGAVSTLTVDHRLEENVEERERVAASGGEVGRLSIVGGAEIGPLRCWPGGLCLSRSIGDMDVGEFIVPIPYVKQVKLSNAGGRLIIASDGIWDAISSEMAAHSCRGLPAELAARQVVKEALRSRGLKDDTTCIVVDIIPPDITEQPSTPPKKINKLRTLLFRKKSRDSANKLSKKLSAVGIVEELFEEGSAMLAERLGSDECTPQSTTSGLFMCAVCQVDLAPSEGISVHAGSIFSTSSKPWQGPFLCSDCRNKKDAMEGKRPSGVRKLRKVLCKETSFDKSRVSQPNVRSSQSFSVVYCHKRFAKPWNRGFPIGKPSQFRTEFKTTTDSILIQLKLLAAYIDASAVHQIYISSLSLSREKSNQIVLKLQSFHMEKVRAREKVDEFLSQYHPKYKPKSHPCLRPTLKKFKKVRCSHQCSEFSSYQPLKREDRDRGNKSHPCSVSEKIEAHDMIQGFLKDETLEFGCKKIWVTEIGEEIYPFRSKPATILEFDCKSGKFQVFILEIHVSNVEFKKAKLPGSRALYPFDKMSNSGYILDIKLGYHTSIRDKGGTNFLSSLESMDLLVSCEDSSFCVVSDRSMGYYYKGGTISQRLFNSKSKNKDYVLGSDCSKVVKCEVSCDSSMIIDGEDAGYLGLHHLETCIDKNRKNGSKFTFSRFETSFCVVVHCDMCYCKGIRDKGGGSKFWKSADDEEKMVNLYFNRIGRPSSMPINENESFVKNVMQKKKMAMDEFLMSEKLTLRPGVEGFVDDAYKEGIHVVVLTT</sequence>
<dbReference type="InterPro" id="IPR023198">
    <property type="entry name" value="PGP-like_dom2"/>
</dbReference>
<comment type="cofactor">
    <cofactor evidence="2">
        <name>Mg(2+)</name>
        <dbReference type="ChEBI" id="CHEBI:18420"/>
    </cofactor>
</comment>
<evidence type="ECO:0000256" key="7">
    <source>
        <dbReference type="ARBA" id="ARBA00022842"/>
    </source>
</evidence>
<keyword evidence="8" id="KW-0904">Protein phosphatase</keyword>
<dbReference type="STRING" id="3750.A0A498HHI7"/>
<dbReference type="GO" id="GO:0046872">
    <property type="term" value="F:metal ion binding"/>
    <property type="evidence" value="ECO:0007669"/>
    <property type="project" value="UniProtKB-KW"/>
</dbReference>
<comment type="catalytic activity">
    <reaction evidence="11">
        <text>O-phospho-L-threonyl-[protein] + H2O = L-threonyl-[protein] + phosphate</text>
        <dbReference type="Rhea" id="RHEA:47004"/>
        <dbReference type="Rhea" id="RHEA-COMP:11060"/>
        <dbReference type="Rhea" id="RHEA-COMP:11605"/>
        <dbReference type="ChEBI" id="CHEBI:15377"/>
        <dbReference type="ChEBI" id="CHEBI:30013"/>
        <dbReference type="ChEBI" id="CHEBI:43474"/>
        <dbReference type="ChEBI" id="CHEBI:61977"/>
        <dbReference type="EC" id="3.1.3.16"/>
    </reaction>
</comment>
<feature type="domain" description="PPM-type phosphatase" evidence="13">
    <location>
        <begin position="55"/>
        <end position="324"/>
    </location>
</feature>
<dbReference type="InterPro" id="IPR023214">
    <property type="entry name" value="HAD_sf"/>
</dbReference>
<evidence type="ECO:0000259" key="13">
    <source>
        <dbReference type="PROSITE" id="PS51746"/>
    </source>
</evidence>
<dbReference type="Gene3D" id="3.60.40.10">
    <property type="entry name" value="PPM-type phosphatase domain"/>
    <property type="match status" value="1"/>
</dbReference>
<dbReference type="SUPFAM" id="SSF81606">
    <property type="entry name" value="PP2C-like"/>
    <property type="match status" value="1"/>
</dbReference>
<keyword evidence="6" id="KW-0378">Hydrolase</keyword>
<evidence type="ECO:0000256" key="10">
    <source>
        <dbReference type="ARBA" id="ARBA00047761"/>
    </source>
</evidence>
<evidence type="ECO:0000256" key="12">
    <source>
        <dbReference type="SAM" id="MobiDB-lite"/>
    </source>
</evidence>
<evidence type="ECO:0000256" key="9">
    <source>
        <dbReference type="ARBA" id="ARBA00023211"/>
    </source>
</evidence>
<evidence type="ECO:0000256" key="11">
    <source>
        <dbReference type="ARBA" id="ARBA00048336"/>
    </source>
</evidence>
<dbReference type="Pfam" id="PF00481">
    <property type="entry name" value="PP2C"/>
    <property type="match status" value="1"/>
</dbReference>
<dbReference type="CDD" id="cd00143">
    <property type="entry name" value="PP2Cc"/>
    <property type="match status" value="1"/>
</dbReference>
<dbReference type="InterPro" id="IPR015655">
    <property type="entry name" value="PP2C"/>
</dbReference>
<organism evidence="14 15">
    <name type="scientific">Malus domestica</name>
    <name type="common">Apple</name>
    <name type="synonym">Pyrus malus</name>
    <dbReference type="NCBI Taxonomy" id="3750"/>
    <lineage>
        <taxon>Eukaryota</taxon>
        <taxon>Viridiplantae</taxon>
        <taxon>Streptophyta</taxon>
        <taxon>Embryophyta</taxon>
        <taxon>Tracheophyta</taxon>
        <taxon>Spermatophyta</taxon>
        <taxon>Magnoliopsida</taxon>
        <taxon>eudicotyledons</taxon>
        <taxon>Gunneridae</taxon>
        <taxon>Pentapetalae</taxon>
        <taxon>rosids</taxon>
        <taxon>fabids</taxon>
        <taxon>Rosales</taxon>
        <taxon>Rosaceae</taxon>
        <taxon>Amygdaloideae</taxon>
        <taxon>Maleae</taxon>
        <taxon>Malus</taxon>
    </lineage>
</organism>
<dbReference type="InterPro" id="IPR001932">
    <property type="entry name" value="PPM-type_phosphatase-like_dom"/>
</dbReference>
<accession>A0A498HHI7</accession>
<dbReference type="SMART" id="SM00332">
    <property type="entry name" value="PP2Cc"/>
    <property type="match status" value="1"/>
</dbReference>
<feature type="region of interest" description="Disordered" evidence="12">
    <location>
        <begin position="1"/>
        <end position="24"/>
    </location>
</feature>
<evidence type="ECO:0000256" key="8">
    <source>
        <dbReference type="ARBA" id="ARBA00022912"/>
    </source>
</evidence>
<evidence type="ECO:0000256" key="1">
    <source>
        <dbReference type="ARBA" id="ARBA00001936"/>
    </source>
</evidence>
<evidence type="ECO:0000256" key="3">
    <source>
        <dbReference type="ARBA" id="ARBA00006702"/>
    </source>
</evidence>
<dbReference type="Gene3D" id="1.10.150.240">
    <property type="entry name" value="Putative phosphatase, domain 2"/>
    <property type="match status" value="1"/>
</dbReference>
<dbReference type="SMART" id="SM00331">
    <property type="entry name" value="PP2C_SIG"/>
    <property type="match status" value="1"/>
</dbReference>
<dbReference type="InterPro" id="IPR036457">
    <property type="entry name" value="PPM-type-like_dom_sf"/>
</dbReference>
<name>A0A498HHI7_MALDO</name>
<dbReference type="AlphaFoldDB" id="A0A498HHI7"/>
<evidence type="ECO:0000256" key="2">
    <source>
        <dbReference type="ARBA" id="ARBA00001946"/>
    </source>
</evidence>
<dbReference type="FunFam" id="3.60.40.10:FF:000013">
    <property type="entry name" value="probable protein phosphatase 2C 5"/>
    <property type="match status" value="1"/>
</dbReference>
<keyword evidence="5" id="KW-0479">Metal-binding</keyword>
<dbReference type="GO" id="GO:0004722">
    <property type="term" value="F:protein serine/threonine phosphatase activity"/>
    <property type="evidence" value="ECO:0007669"/>
    <property type="project" value="UniProtKB-EC"/>
</dbReference>
<comment type="similarity">
    <text evidence="3">Belongs to the PP2C family.</text>
</comment>